<evidence type="ECO:0000313" key="3">
    <source>
        <dbReference type="Proteomes" id="UP000028922"/>
    </source>
</evidence>
<gene>
    <name evidence="2" type="ORF">ucyna2_00057</name>
</gene>
<keyword evidence="1" id="KW-0472">Membrane</keyword>
<organism evidence="2 3">
    <name type="scientific">Candidatus Atelocyanobacterium thalassa isolate SIO64986</name>
    <dbReference type="NCBI Taxonomy" id="1527444"/>
    <lineage>
        <taxon>Bacteria</taxon>
        <taxon>Bacillati</taxon>
        <taxon>Cyanobacteriota</taxon>
        <taxon>Cyanophyceae</taxon>
        <taxon>Oscillatoriophycideae</taxon>
        <taxon>Chroococcales</taxon>
        <taxon>Aphanothecaceae</taxon>
        <taxon>Candidatus Atelocyanobacterium</taxon>
        <taxon>Candidatus Atelocyanobacterium thalassae</taxon>
    </lineage>
</organism>
<reference evidence="2 3" key="1">
    <citation type="submission" date="2014-08" db="EMBL/GenBank/DDBJ databases">
        <title>Comparative genomics reveals surprising divergence of two closely related strains of uncultivated UCYN-A cyanobacteria.</title>
        <authorList>
            <person name="Bombar D."/>
            <person name="Heller P."/>
            <person name="Sanchez-Baracaldo P."/>
            <person name="Carter B.J."/>
            <person name="Zert J.P."/>
        </authorList>
    </citation>
    <scope>NUCLEOTIDE SEQUENCE [LARGE SCALE GENOMIC DNA]</scope>
</reference>
<name>A0A086CII5_9CHRO</name>
<keyword evidence="1" id="KW-1133">Transmembrane helix</keyword>
<evidence type="ECO:0000256" key="1">
    <source>
        <dbReference type="SAM" id="Phobius"/>
    </source>
</evidence>
<feature type="transmembrane region" description="Helical" evidence="1">
    <location>
        <begin position="21"/>
        <end position="42"/>
    </location>
</feature>
<sequence>MNFVQKIDLKNFNSFLIIRSFLIWSFSLIVCLLIVGFSMVMFPPTFGVLTSIILQTVLPISSVLLVVGSLISANLLVIFVSAAILTIKGIHPQEVHWLRWLYGKVTPINTSVYASCPLTCNIA</sequence>
<evidence type="ECO:0000313" key="2">
    <source>
        <dbReference type="EMBL" id="KFF41999.1"/>
    </source>
</evidence>
<comment type="caution">
    <text evidence="2">The sequence shown here is derived from an EMBL/GenBank/DDBJ whole genome shotgun (WGS) entry which is preliminary data.</text>
</comment>
<dbReference type="PATRIC" id="fig|1527444.3.peg.56"/>
<protein>
    <submittedName>
        <fullName evidence="2">Uncharacterized protein</fullName>
    </submittedName>
</protein>
<proteinExistence type="predicted"/>
<accession>A0A086CII5</accession>
<dbReference type="Proteomes" id="UP000028922">
    <property type="component" value="Unassembled WGS sequence"/>
</dbReference>
<dbReference type="EMBL" id="JPSP01000001">
    <property type="protein sequence ID" value="KFF41999.1"/>
    <property type="molecule type" value="Genomic_DNA"/>
</dbReference>
<keyword evidence="1" id="KW-0812">Transmembrane</keyword>
<dbReference type="STRING" id="1527444.ucyna2_00057"/>
<dbReference type="eggNOG" id="ENOG5031C9S">
    <property type="taxonomic scope" value="Bacteria"/>
</dbReference>
<feature type="transmembrane region" description="Helical" evidence="1">
    <location>
        <begin position="62"/>
        <end position="87"/>
    </location>
</feature>
<dbReference type="AlphaFoldDB" id="A0A086CII5"/>